<dbReference type="HOGENOM" id="CLU_127674_4_0_9"/>
<reference evidence="1 2" key="1">
    <citation type="submission" date="2011-01" db="EMBL/GenBank/DDBJ databases">
        <authorList>
            <person name="Muzny D."/>
            <person name="Qin X."/>
            <person name="Buhay C."/>
            <person name="Dugan-Rocha S."/>
            <person name="Ding Y."/>
            <person name="Chen G."/>
            <person name="Hawes A."/>
            <person name="Holder M."/>
            <person name="Jhangiani S."/>
            <person name="Johnson A."/>
            <person name="Khan Z."/>
            <person name="Li Z."/>
            <person name="Liu W."/>
            <person name="Liu X."/>
            <person name="Perez L."/>
            <person name="Shen H."/>
            <person name="Wang Q."/>
            <person name="Watt J."/>
            <person name="Xi L."/>
            <person name="Xin Y."/>
            <person name="Zhou J."/>
            <person name="Deng J."/>
            <person name="Jiang H."/>
            <person name="Liu Y."/>
            <person name="Qu J."/>
            <person name="Song X.-Z."/>
            <person name="Zhang L."/>
            <person name="Villasana D."/>
            <person name="Johnson A."/>
            <person name="Liu J."/>
            <person name="Liyanage D."/>
            <person name="Lorensuhewa L."/>
            <person name="Robinson T."/>
            <person name="Song A."/>
            <person name="Song B.-B."/>
            <person name="Dinh H."/>
            <person name="Thornton R."/>
            <person name="Coyle M."/>
            <person name="Francisco L."/>
            <person name="Jackson L."/>
            <person name="Javaid M."/>
            <person name="Korchina V."/>
            <person name="Kovar C."/>
            <person name="Mata R."/>
            <person name="Mathew T."/>
            <person name="Ngo R."/>
            <person name="Nguyen L."/>
            <person name="Nguyen N."/>
            <person name="Okwuonu G."/>
            <person name="Ongeri F."/>
            <person name="Pham C."/>
            <person name="Simmons D."/>
            <person name="Wilczek-Boney K."/>
            <person name="Hale W."/>
            <person name="Jakkamsetti A."/>
            <person name="Pham P."/>
            <person name="Ruth R."/>
            <person name="San Lucas F."/>
            <person name="Warren J."/>
            <person name="Zhang J."/>
            <person name="Zhao Z."/>
            <person name="Zhou C."/>
            <person name="Zhu D."/>
            <person name="Lee S."/>
            <person name="Bess C."/>
            <person name="Blankenburg K."/>
            <person name="Forbes L."/>
            <person name="Fu Q."/>
            <person name="Gubbala S."/>
            <person name="Hirani K."/>
            <person name="Jayaseelan J.C."/>
            <person name="Lara F."/>
            <person name="Munidasa M."/>
            <person name="Palculict T."/>
            <person name="Patil S."/>
            <person name="Pu L.-L."/>
            <person name="Saada N."/>
            <person name="Tang L."/>
            <person name="Weissenberger G."/>
            <person name="Zhu Y."/>
            <person name="Hemphill L."/>
            <person name="Shang Y."/>
            <person name="Youmans B."/>
            <person name="Ayvaz T."/>
            <person name="Ross M."/>
            <person name="Santibanez J."/>
            <person name="Aqrawi P."/>
            <person name="Gross S."/>
            <person name="Joshi V."/>
            <person name="Fowler G."/>
            <person name="Nazareth L."/>
            <person name="Reid J."/>
            <person name="Worley K."/>
            <person name="Petrosino J."/>
            <person name="Highlander S."/>
            <person name="Gibbs R."/>
        </authorList>
    </citation>
    <scope>NUCLEOTIDE SEQUENCE [LARGE SCALE GENOMIC DNA]</scope>
    <source>
        <strain evidence="1 2">ATCC 25644</strain>
    </source>
</reference>
<dbReference type="NCBIfam" id="TIGR01725">
    <property type="entry name" value="phge_HK97_gp10"/>
    <property type="match status" value="1"/>
</dbReference>
<protein>
    <submittedName>
        <fullName evidence="1">Phage protein, HK97 gp10 family</fullName>
    </submittedName>
</protein>
<dbReference type="InterPro" id="IPR010064">
    <property type="entry name" value="HK97-gp10_tail"/>
</dbReference>
<evidence type="ECO:0000313" key="1">
    <source>
        <dbReference type="EMBL" id="EFZ35139.1"/>
    </source>
</evidence>
<proteinExistence type="predicted"/>
<gene>
    <name evidence="1" type="ORF">HMPREF0542_10724</name>
</gene>
<name>E7FP97_9LACO</name>
<dbReference type="EMBL" id="ACGS02000027">
    <property type="protein sequence ID" value="EFZ35139.1"/>
    <property type="molecule type" value="Genomic_DNA"/>
</dbReference>
<dbReference type="AlphaFoldDB" id="E7FP97"/>
<dbReference type="RefSeq" id="WP_003698219.1">
    <property type="nucleotide sequence ID" value="NZ_AFYE01000074.1"/>
</dbReference>
<dbReference type="Proteomes" id="UP000004099">
    <property type="component" value="Unassembled WGS sequence"/>
</dbReference>
<accession>E7FP97</accession>
<organism evidence="1 2">
    <name type="scientific">Ligilactobacillus ruminis ATCC 25644</name>
    <dbReference type="NCBI Taxonomy" id="525362"/>
    <lineage>
        <taxon>Bacteria</taxon>
        <taxon>Bacillati</taxon>
        <taxon>Bacillota</taxon>
        <taxon>Bacilli</taxon>
        <taxon>Lactobacillales</taxon>
        <taxon>Lactobacillaceae</taxon>
        <taxon>Ligilactobacillus</taxon>
    </lineage>
</organism>
<dbReference type="PATRIC" id="fig|525362.12.peg.730"/>
<sequence>MAKVGFQIYVDKELFKALNKQDKIGKVKKVVAKNGAKLQTETQRNMAQAYTAGYSTGATMRSTTLKIRDSGLSAEVQPHTKYFAYLEYGTRFMDMRPTLKPAFDKISSEFISDLRKVK</sequence>
<comment type="caution">
    <text evidence="1">The sequence shown here is derived from an EMBL/GenBank/DDBJ whole genome shotgun (WGS) entry which is preliminary data.</text>
</comment>
<evidence type="ECO:0000313" key="2">
    <source>
        <dbReference type="Proteomes" id="UP000004099"/>
    </source>
</evidence>